<dbReference type="InterPro" id="IPR000172">
    <property type="entry name" value="GMC_OxRdtase_N"/>
</dbReference>
<comment type="caution">
    <text evidence="4">The sequence shown here is derived from an EMBL/GenBank/DDBJ whole genome shotgun (WGS) entry which is preliminary data.</text>
</comment>
<dbReference type="PIRSF" id="PIRSF000137">
    <property type="entry name" value="Alcohol_oxidase"/>
    <property type="match status" value="1"/>
</dbReference>
<dbReference type="Gene3D" id="3.50.50.60">
    <property type="entry name" value="FAD/NAD(P)-binding domain"/>
    <property type="match status" value="1"/>
</dbReference>
<dbReference type="InterPro" id="IPR036188">
    <property type="entry name" value="FAD/NAD-bd_sf"/>
</dbReference>
<dbReference type="Gene3D" id="3.30.560.10">
    <property type="entry name" value="Glucose Oxidase, domain 3"/>
    <property type="match status" value="1"/>
</dbReference>
<dbReference type="PANTHER" id="PTHR11552">
    <property type="entry name" value="GLUCOSE-METHANOL-CHOLINE GMC OXIDOREDUCTASE"/>
    <property type="match status" value="1"/>
</dbReference>
<name>A0A8H7TRF8_BIOOC</name>
<dbReference type="InterPro" id="IPR012132">
    <property type="entry name" value="GMC_OxRdtase"/>
</dbReference>
<dbReference type="PROSITE" id="PS00624">
    <property type="entry name" value="GMC_OXRED_2"/>
    <property type="match status" value="1"/>
</dbReference>
<evidence type="ECO:0000313" key="4">
    <source>
        <dbReference type="EMBL" id="KAF9754069.1"/>
    </source>
</evidence>
<dbReference type="GO" id="GO:0016614">
    <property type="term" value="F:oxidoreductase activity, acting on CH-OH group of donors"/>
    <property type="evidence" value="ECO:0007669"/>
    <property type="project" value="InterPro"/>
</dbReference>
<dbReference type="GO" id="GO:0050660">
    <property type="term" value="F:flavin adenine dinucleotide binding"/>
    <property type="evidence" value="ECO:0007669"/>
    <property type="project" value="InterPro"/>
</dbReference>
<dbReference type="SUPFAM" id="SSF51905">
    <property type="entry name" value="FAD/NAD(P)-binding domain"/>
    <property type="match status" value="1"/>
</dbReference>
<evidence type="ECO:0000256" key="1">
    <source>
        <dbReference type="ARBA" id="ARBA00010790"/>
    </source>
</evidence>
<keyword evidence="2" id="KW-0274">FAD</keyword>
<dbReference type="AlphaFoldDB" id="A0A8H7TRF8"/>
<feature type="binding site" evidence="2">
    <location>
        <begin position="519"/>
        <end position="520"/>
    </location>
    <ligand>
        <name>FAD</name>
        <dbReference type="ChEBI" id="CHEBI:57692"/>
    </ligand>
</feature>
<sequence>MGLYTKLAKEIDEVDVIIAGGGTAACVVAGRLAEADPDLSILLIEQGQDNRGVQNIENPVFFLDHLLPTATTTLFYKGNKAEQLAGREAIVPSGADFDSWNTPGWSADEMLPFLKKLETYHGRGNPEDHGSNGPVQVTDGTFRSKGSESDFIKAATEVGWPEITDLQNLKANNGVERWLRYVSKDGRRQDTATAYVHDKIDNSKYPNFHVLTESKVVRVLLDENKRAVGVEYTPNPAFQPVTGPTQHPKLTVKARKLVVVSCGALGTPPVLERSGLGDPKVLQKAGVDVKVDLPGVGYEYQDHQLILYPYRTSLGPNETIDRVLRNPHKRQEMIDSKDPILGWNSIDISSKLRPTEAEVAALGPEFKGAWDRDFKNAPTRPLMLMGLVSCFLGDPSTVPEEQYVTVGNYTAYPYSRGHMHITGPEVNDELDFDVGYLNDKNDIDLKKQLWAYKKSREIMRRTAMYRGELAAGHPAWPEGSKAASADLTEALVNVKDVEYSADDDKAIELWIRQNVGTTWHSIATCKMAPREENGVVDERLNVWGTKGLKLADLSIPRRMLAQIRTTRPSSSVRRLRILSSRISASGRTRWINSTVLFQWTTLEASAAGKCIKGKNTYAFNHQYPILNYL</sequence>
<comment type="similarity">
    <text evidence="1">Belongs to the GMC oxidoreductase family.</text>
</comment>
<reference evidence="4" key="1">
    <citation type="submission" date="2020-10" db="EMBL/GenBank/DDBJ databases">
        <title>High-Quality Genome Resource of Clonostachys rosea strain S41 by Oxford Nanopore Long-Read Sequencing.</title>
        <authorList>
            <person name="Wang H."/>
        </authorList>
    </citation>
    <scope>NUCLEOTIDE SEQUENCE</scope>
    <source>
        <strain evidence="4">S41</strain>
    </source>
</reference>
<protein>
    <recommendedName>
        <fullName evidence="3">Glucose-methanol-choline oxidoreductase N-terminal domain-containing protein</fullName>
    </recommendedName>
</protein>
<feature type="binding site" evidence="2">
    <location>
        <position position="216"/>
    </location>
    <ligand>
        <name>FAD</name>
        <dbReference type="ChEBI" id="CHEBI:57692"/>
    </ligand>
</feature>
<organism evidence="4 5">
    <name type="scientific">Bionectria ochroleuca</name>
    <name type="common">Gliocladium roseum</name>
    <dbReference type="NCBI Taxonomy" id="29856"/>
    <lineage>
        <taxon>Eukaryota</taxon>
        <taxon>Fungi</taxon>
        <taxon>Dikarya</taxon>
        <taxon>Ascomycota</taxon>
        <taxon>Pezizomycotina</taxon>
        <taxon>Sordariomycetes</taxon>
        <taxon>Hypocreomycetidae</taxon>
        <taxon>Hypocreales</taxon>
        <taxon>Bionectriaceae</taxon>
        <taxon>Clonostachys</taxon>
    </lineage>
</organism>
<feature type="domain" description="Glucose-methanol-choline oxidoreductase N-terminal" evidence="3">
    <location>
        <begin position="263"/>
        <end position="277"/>
    </location>
</feature>
<dbReference type="InterPro" id="IPR007867">
    <property type="entry name" value="GMC_OxRtase_C"/>
</dbReference>
<accession>A0A8H7TRF8</accession>
<dbReference type="EMBL" id="JADCTT010000004">
    <property type="protein sequence ID" value="KAF9754069.1"/>
    <property type="molecule type" value="Genomic_DNA"/>
</dbReference>
<dbReference type="PANTHER" id="PTHR11552:SF78">
    <property type="entry name" value="GLUCOSE-METHANOL-CHOLINE OXIDOREDUCTASE N-TERMINAL DOMAIN-CONTAINING PROTEIN"/>
    <property type="match status" value="1"/>
</dbReference>
<keyword evidence="2" id="KW-0285">Flavoprotein</keyword>
<proteinExistence type="inferred from homology"/>
<dbReference type="PROSITE" id="PS51257">
    <property type="entry name" value="PROKAR_LIPOPROTEIN"/>
    <property type="match status" value="1"/>
</dbReference>
<dbReference type="Proteomes" id="UP000616885">
    <property type="component" value="Unassembled WGS sequence"/>
</dbReference>
<dbReference type="SUPFAM" id="SSF54373">
    <property type="entry name" value="FAD-linked reductases, C-terminal domain"/>
    <property type="match status" value="1"/>
</dbReference>
<dbReference type="Pfam" id="PF00732">
    <property type="entry name" value="GMC_oxred_N"/>
    <property type="match status" value="1"/>
</dbReference>
<dbReference type="Pfam" id="PF05199">
    <property type="entry name" value="GMC_oxred_C"/>
    <property type="match status" value="1"/>
</dbReference>
<comment type="cofactor">
    <cofactor evidence="2">
        <name>FAD</name>
        <dbReference type="ChEBI" id="CHEBI:57692"/>
    </cofactor>
</comment>
<evidence type="ECO:0000259" key="3">
    <source>
        <dbReference type="PROSITE" id="PS00624"/>
    </source>
</evidence>
<evidence type="ECO:0000256" key="2">
    <source>
        <dbReference type="PIRSR" id="PIRSR000137-2"/>
    </source>
</evidence>
<evidence type="ECO:0000313" key="5">
    <source>
        <dbReference type="Proteomes" id="UP000616885"/>
    </source>
</evidence>
<gene>
    <name evidence="4" type="ORF">IM811_012827</name>
</gene>